<dbReference type="Gene3D" id="2.40.50.180">
    <property type="entry name" value="CheA-289, Domain 4"/>
    <property type="match status" value="1"/>
</dbReference>
<dbReference type="InterPro" id="IPR039315">
    <property type="entry name" value="CheW"/>
</dbReference>
<feature type="domain" description="CheW-like" evidence="2">
    <location>
        <begin position="112"/>
        <end position="252"/>
    </location>
</feature>
<dbReference type="GO" id="GO:0007165">
    <property type="term" value="P:signal transduction"/>
    <property type="evidence" value="ECO:0007669"/>
    <property type="project" value="InterPro"/>
</dbReference>
<comment type="caution">
    <text evidence="3">The sequence shown here is derived from an EMBL/GenBank/DDBJ whole genome shotgun (WGS) entry which is preliminary data.</text>
</comment>
<keyword evidence="4" id="KW-1185">Reference proteome</keyword>
<evidence type="ECO:0000313" key="3">
    <source>
        <dbReference type="EMBL" id="KIE41836.1"/>
    </source>
</evidence>
<dbReference type="AlphaFoldDB" id="A0A0C1QUE3"/>
<evidence type="ECO:0000256" key="1">
    <source>
        <dbReference type="SAM" id="MobiDB-lite"/>
    </source>
</evidence>
<proteinExistence type="predicted"/>
<dbReference type="CDD" id="cd00732">
    <property type="entry name" value="CheW"/>
    <property type="match status" value="1"/>
</dbReference>
<protein>
    <submittedName>
        <fullName evidence="3">Chemotaxis protein CheW</fullName>
    </submittedName>
</protein>
<dbReference type="Proteomes" id="UP000031433">
    <property type="component" value="Unassembled WGS sequence"/>
</dbReference>
<sequence length="252" mass="27277">MMDIAEIRKKAQRDRRQEGAAPAAELQREPRQEPDRPVAGATSAPTAPELQELSDDVFAPDDGALPVPVFAPAAAPSVLDPLALILQGRRAALVEDLVSDTETESARETEAYLEVLCFRVADETYGIDIMELKEIIKPRETTEVPHAPPFVAGVLSLRGIIIPVFILRERLGLAEAVARGKERIVVVKHGEGLCGLLVDEVTQVVKVPAATIEHPPAVLDGMDREFVNGIGRHDGGIIILLQLEKVLDSALM</sequence>
<reference evidence="3 4" key="1">
    <citation type="submission" date="2015-01" db="EMBL/GenBank/DDBJ databases">
        <title>Genome sequence of the anaerobic bacterium Geobacter soli GSS01, a dissimilatory Fe(III) reducer from soil.</title>
        <authorList>
            <person name="Yang G."/>
            <person name="Zhou S."/>
        </authorList>
    </citation>
    <scope>NUCLEOTIDE SEQUENCE [LARGE SCALE GENOMIC DNA]</scope>
    <source>
        <strain evidence="3 4">GSS01</strain>
    </source>
</reference>
<evidence type="ECO:0000313" key="4">
    <source>
        <dbReference type="Proteomes" id="UP000031433"/>
    </source>
</evidence>
<dbReference type="PANTHER" id="PTHR22617:SF23">
    <property type="entry name" value="CHEMOTAXIS PROTEIN CHEW"/>
    <property type="match status" value="1"/>
</dbReference>
<evidence type="ECO:0000259" key="2">
    <source>
        <dbReference type="PROSITE" id="PS50851"/>
    </source>
</evidence>
<feature type="compositionally biased region" description="Basic and acidic residues" evidence="1">
    <location>
        <begin position="26"/>
        <end position="36"/>
    </location>
</feature>
<dbReference type="SUPFAM" id="SSF50341">
    <property type="entry name" value="CheW-like"/>
    <property type="match status" value="1"/>
</dbReference>
<dbReference type="PANTHER" id="PTHR22617">
    <property type="entry name" value="CHEMOTAXIS SENSOR HISTIDINE KINASE-RELATED"/>
    <property type="match status" value="1"/>
</dbReference>
<dbReference type="PROSITE" id="PS50851">
    <property type="entry name" value="CHEW"/>
    <property type="match status" value="1"/>
</dbReference>
<feature type="region of interest" description="Disordered" evidence="1">
    <location>
        <begin position="1"/>
        <end position="47"/>
    </location>
</feature>
<dbReference type="GO" id="GO:0006935">
    <property type="term" value="P:chemotaxis"/>
    <property type="evidence" value="ECO:0007669"/>
    <property type="project" value="InterPro"/>
</dbReference>
<dbReference type="GO" id="GO:0005829">
    <property type="term" value="C:cytosol"/>
    <property type="evidence" value="ECO:0007669"/>
    <property type="project" value="TreeGrafter"/>
</dbReference>
<dbReference type="Pfam" id="PF01584">
    <property type="entry name" value="CheW"/>
    <property type="match status" value="1"/>
</dbReference>
<feature type="compositionally biased region" description="Basic and acidic residues" evidence="1">
    <location>
        <begin position="1"/>
        <end position="18"/>
    </location>
</feature>
<dbReference type="InterPro" id="IPR002545">
    <property type="entry name" value="CheW-lke_dom"/>
</dbReference>
<accession>A0A0C1QUE3</accession>
<dbReference type="RefSeq" id="WP_039643838.1">
    <property type="nucleotide sequence ID" value="NZ_JXBL01000001.1"/>
</dbReference>
<dbReference type="EMBL" id="JXBL01000001">
    <property type="protein sequence ID" value="KIE41836.1"/>
    <property type="molecule type" value="Genomic_DNA"/>
</dbReference>
<gene>
    <name evidence="3" type="ORF">SE37_03920</name>
</gene>
<name>A0A0C1QUE3_9BACT</name>
<organism evidence="3 4">
    <name type="scientific">Geobacter soli</name>
    <dbReference type="NCBI Taxonomy" id="1510391"/>
    <lineage>
        <taxon>Bacteria</taxon>
        <taxon>Pseudomonadati</taxon>
        <taxon>Thermodesulfobacteriota</taxon>
        <taxon>Desulfuromonadia</taxon>
        <taxon>Geobacterales</taxon>
        <taxon>Geobacteraceae</taxon>
        <taxon>Geobacter</taxon>
    </lineage>
</organism>
<dbReference type="InterPro" id="IPR036061">
    <property type="entry name" value="CheW-like_dom_sf"/>
</dbReference>
<dbReference type="SMART" id="SM00260">
    <property type="entry name" value="CheW"/>
    <property type="match status" value="1"/>
</dbReference>
<dbReference type="Gene3D" id="2.30.30.40">
    <property type="entry name" value="SH3 Domains"/>
    <property type="match status" value="1"/>
</dbReference>